<evidence type="ECO:0000256" key="4">
    <source>
        <dbReference type="ARBA" id="ARBA00023136"/>
    </source>
</evidence>
<feature type="compositionally biased region" description="Basic and acidic residues" evidence="5">
    <location>
        <begin position="55"/>
        <end position="65"/>
    </location>
</feature>
<dbReference type="Pfam" id="PF15795">
    <property type="entry name" value="Spec3"/>
    <property type="match status" value="1"/>
</dbReference>
<evidence type="ECO:0000256" key="5">
    <source>
        <dbReference type="SAM" id="MobiDB-lite"/>
    </source>
</evidence>
<accession>A0A8K0ET66</accession>
<feature type="region of interest" description="Disordered" evidence="5">
    <location>
        <begin position="379"/>
        <end position="406"/>
    </location>
</feature>
<dbReference type="Proteomes" id="UP000838412">
    <property type="component" value="Chromosome 4"/>
</dbReference>
<comment type="subcellular location">
    <subcellularLocation>
        <location evidence="1">Membrane</location>
        <topology evidence="1">Multi-pass membrane protein</topology>
    </subcellularLocation>
</comment>
<evidence type="ECO:0000256" key="1">
    <source>
        <dbReference type="ARBA" id="ARBA00004141"/>
    </source>
</evidence>
<feature type="compositionally biased region" description="Polar residues" evidence="5">
    <location>
        <begin position="389"/>
        <end position="406"/>
    </location>
</feature>
<feature type="compositionally biased region" description="Basic residues" evidence="5">
    <location>
        <begin position="204"/>
        <end position="216"/>
    </location>
</feature>
<evidence type="ECO:0000256" key="6">
    <source>
        <dbReference type="SAM" id="Phobius"/>
    </source>
</evidence>
<dbReference type="PANTHER" id="PTHR21676">
    <property type="entry name" value="PROTEIN STUM"/>
    <property type="match status" value="1"/>
</dbReference>
<feature type="transmembrane region" description="Helical" evidence="6">
    <location>
        <begin position="322"/>
        <end position="346"/>
    </location>
</feature>
<feature type="region of interest" description="Disordered" evidence="5">
    <location>
        <begin position="1"/>
        <end position="258"/>
    </location>
</feature>
<name>A0A8K0ET66_BRALA</name>
<feature type="compositionally biased region" description="Basic residues" evidence="5">
    <location>
        <begin position="246"/>
        <end position="255"/>
    </location>
</feature>
<dbReference type="GO" id="GO:0016020">
    <property type="term" value="C:membrane"/>
    <property type="evidence" value="ECO:0007669"/>
    <property type="project" value="UniProtKB-SubCell"/>
</dbReference>
<dbReference type="OrthoDB" id="361532at2759"/>
<dbReference type="EMBL" id="OV696689">
    <property type="protein sequence ID" value="CAH1261869.1"/>
    <property type="molecule type" value="Genomic_DNA"/>
</dbReference>
<keyword evidence="4 6" id="KW-0472">Membrane</keyword>
<gene>
    <name evidence="7" type="primary">STUM</name>
    <name evidence="7" type="ORF">BLAG_LOCUS17164</name>
</gene>
<protein>
    <submittedName>
        <fullName evidence="7">STUM protein</fullName>
    </submittedName>
</protein>
<organism evidence="7 8">
    <name type="scientific">Branchiostoma lanceolatum</name>
    <name type="common">Common lancelet</name>
    <name type="synonym">Amphioxus lanceolatum</name>
    <dbReference type="NCBI Taxonomy" id="7740"/>
    <lineage>
        <taxon>Eukaryota</taxon>
        <taxon>Metazoa</taxon>
        <taxon>Chordata</taxon>
        <taxon>Cephalochordata</taxon>
        <taxon>Leptocardii</taxon>
        <taxon>Amphioxiformes</taxon>
        <taxon>Branchiostomatidae</taxon>
        <taxon>Branchiostoma</taxon>
    </lineage>
</organism>
<feature type="compositionally biased region" description="Low complexity" evidence="5">
    <location>
        <begin position="116"/>
        <end position="135"/>
    </location>
</feature>
<evidence type="ECO:0000313" key="8">
    <source>
        <dbReference type="Proteomes" id="UP000838412"/>
    </source>
</evidence>
<reference evidence="7" key="1">
    <citation type="submission" date="2022-01" db="EMBL/GenBank/DDBJ databases">
        <authorList>
            <person name="Braso-Vives M."/>
        </authorList>
    </citation>
    <scope>NUCLEOTIDE SEQUENCE</scope>
</reference>
<dbReference type="InterPro" id="IPR026673">
    <property type="entry name" value="SPEC3/Stum"/>
</dbReference>
<sequence length="406" mass="44463">MGDKEVLIGKKPSLSRRSSQQRLKKRRPSVSTISETGSLSIDGTSLARLPLPGDRQQRPVMDKLSRQVSIMKSSGTGKRASGRKVSILDPKSLSEGPTEGIKNPALDVSEEATEQPEAQGESGAPAAEEAALPGSGENGTGSKTDEEGRTEGAEIDKEGDKQEVKEEGQQKEEQEDKSKSSDKKKSKKESKKGSKKEKKESRLKSFKKSFLRKSSKKKDEDDEDAEKAEADIPLVDIDAAEAQQSQRKKGKRPFVIRRGGDDDEMKQVIPYMPLPLAIVCCLLNIFLPGFGTLLSGFCLLCKWGVRDPNAGPNQKDEDLGHALYLNVVVALSQMITITFMLVGYFWSVAWGAQMVRMAVELRRWKKGQPQFKGQVMVVDDDDDEGAVKTQPSTKGRQSSQGAPSIP</sequence>
<feature type="transmembrane region" description="Helical" evidence="6">
    <location>
        <begin position="274"/>
        <end position="301"/>
    </location>
</feature>
<feature type="compositionally biased region" description="Basic and acidic residues" evidence="5">
    <location>
        <begin position="143"/>
        <end position="183"/>
    </location>
</feature>
<feature type="compositionally biased region" description="Polar residues" evidence="5">
    <location>
        <begin position="30"/>
        <end position="43"/>
    </location>
</feature>
<evidence type="ECO:0000256" key="3">
    <source>
        <dbReference type="ARBA" id="ARBA00022989"/>
    </source>
</evidence>
<keyword evidence="8" id="KW-1185">Reference proteome</keyword>
<proteinExistence type="predicted"/>
<feature type="compositionally biased region" description="Low complexity" evidence="5">
    <location>
        <begin position="10"/>
        <end position="21"/>
    </location>
</feature>
<feature type="compositionally biased region" description="Basic residues" evidence="5">
    <location>
        <begin position="184"/>
        <end position="196"/>
    </location>
</feature>
<feature type="compositionally biased region" description="Polar residues" evidence="5">
    <location>
        <begin position="66"/>
        <end position="76"/>
    </location>
</feature>
<evidence type="ECO:0000313" key="7">
    <source>
        <dbReference type="EMBL" id="CAH1261869.1"/>
    </source>
</evidence>
<keyword evidence="3 6" id="KW-1133">Transmembrane helix</keyword>
<dbReference type="PANTHER" id="PTHR21676:SF1">
    <property type="entry name" value="PROTEIN STUM HOMOLOG"/>
    <property type="match status" value="1"/>
</dbReference>
<dbReference type="AlphaFoldDB" id="A0A8K0ET66"/>
<evidence type="ECO:0000256" key="2">
    <source>
        <dbReference type="ARBA" id="ARBA00022692"/>
    </source>
</evidence>
<keyword evidence="2 6" id="KW-0812">Transmembrane</keyword>